<reference evidence="1" key="1">
    <citation type="submission" date="2020-08" db="EMBL/GenBank/DDBJ databases">
        <title>Genomic Encyclopedia of Type Strains, Phase IV (KMG-V): Genome sequencing to study the core and pangenomes of soil and plant-associated prokaryotes.</title>
        <authorList>
            <person name="Whitman W."/>
        </authorList>
    </citation>
    <scope>NUCLEOTIDE SEQUENCE [LARGE SCALE GENOMIC DNA]</scope>
    <source>
        <strain evidence="1">M8UP27</strain>
    </source>
</reference>
<keyword evidence="2" id="KW-1185">Reference proteome</keyword>
<dbReference type="AlphaFoldDB" id="A0A7W8MRG1"/>
<gene>
    <name evidence="1" type="ORF">HDF09_002262</name>
</gene>
<protein>
    <submittedName>
        <fullName evidence="1">Uncharacterized protein</fullName>
    </submittedName>
</protein>
<organism evidence="1 2">
    <name type="scientific">Tunturiibacter empetritectus</name>
    <dbReference type="NCBI Taxonomy" id="3069691"/>
    <lineage>
        <taxon>Bacteria</taxon>
        <taxon>Pseudomonadati</taxon>
        <taxon>Acidobacteriota</taxon>
        <taxon>Terriglobia</taxon>
        <taxon>Terriglobales</taxon>
        <taxon>Acidobacteriaceae</taxon>
        <taxon>Tunturiibacter</taxon>
    </lineage>
</organism>
<evidence type="ECO:0000313" key="2">
    <source>
        <dbReference type="Proteomes" id="UP000568106"/>
    </source>
</evidence>
<name>A0A7W8MRG1_9BACT</name>
<comment type="caution">
    <text evidence="1">The sequence shown here is derived from an EMBL/GenBank/DDBJ whole genome shotgun (WGS) entry which is preliminary data.</text>
</comment>
<dbReference type="Proteomes" id="UP000568106">
    <property type="component" value="Unassembled WGS sequence"/>
</dbReference>
<proteinExistence type="predicted"/>
<accession>A0A7W8MRG1</accession>
<evidence type="ECO:0000313" key="1">
    <source>
        <dbReference type="EMBL" id="MBB5317593.1"/>
    </source>
</evidence>
<dbReference type="EMBL" id="JACHDY010000002">
    <property type="protein sequence ID" value="MBB5317593.1"/>
    <property type="molecule type" value="Genomic_DNA"/>
</dbReference>
<sequence>MKGAGRFGSVRALTVCTAGDVLGDWQSFRLREASMLEEESVGMGVAG</sequence>